<gene>
    <name evidence="2" type="ORF">AF335_11135</name>
    <name evidence="1" type="ORF">FHS36_003917</name>
</gene>
<evidence type="ECO:0000313" key="2">
    <source>
        <dbReference type="EMBL" id="PNE33436.1"/>
    </source>
</evidence>
<reference evidence="3" key="1">
    <citation type="submission" date="2015-07" db="EMBL/GenBank/DDBJ databases">
        <authorList>
            <person name="Graham D.E."/>
            <person name="Giannone R.J."/>
            <person name="Gulvik C.A."/>
            <person name="Hettich R.L."/>
            <person name="Klingeman D.M."/>
            <person name="Mahan K.M."/>
            <person name="Parry R.J."/>
            <person name="Spain J.C."/>
        </authorList>
    </citation>
    <scope>NUCLEOTIDE SEQUENCE [LARGE SCALE GENOMIC DNA]</scope>
    <source>
        <strain evidence="3">ATCC 27428</strain>
    </source>
</reference>
<evidence type="ECO:0000313" key="4">
    <source>
        <dbReference type="Proteomes" id="UP000528608"/>
    </source>
</evidence>
<evidence type="ECO:0000313" key="3">
    <source>
        <dbReference type="Proteomes" id="UP000235945"/>
    </source>
</evidence>
<reference evidence="1 4" key="3">
    <citation type="submission" date="2020-08" db="EMBL/GenBank/DDBJ databases">
        <title>Genomic Encyclopedia of Type Strains, Phase III (KMG-III): the genomes of soil and plant-associated and newly described type strains.</title>
        <authorList>
            <person name="Whitman W."/>
        </authorList>
    </citation>
    <scope>NUCLEOTIDE SEQUENCE [LARGE SCALE GENOMIC DNA]</scope>
    <source>
        <strain evidence="1 4">CECT 3259</strain>
    </source>
</reference>
<dbReference type="Gene3D" id="1.10.10.1150">
    <property type="entry name" value="Coenzyme PQQ synthesis protein D (PqqD)"/>
    <property type="match status" value="1"/>
</dbReference>
<dbReference type="Proteomes" id="UP000235945">
    <property type="component" value="Unassembled WGS sequence"/>
</dbReference>
<dbReference type="Pfam" id="PF05402">
    <property type="entry name" value="PqqD"/>
    <property type="match status" value="1"/>
</dbReference>
<organism evidence="2 3">
    <name type="scientific">Streptomyces eurocidicus</name>
    <name type="common">Streptoverticillium eurocidicus</name>
    <dbReference type="NCBI Taxonomy" id="66423"/>
    <lineage>
        <taxon>Bacteria</taxon>
        <taxon>Bacillati</taxon>
        <taxon>Actinomycetota</taxon>
        <taxon>Actinomycetes</taxon>
        <taxon>Kitasatosporales</taxon>
        <taxon>Streptomycetaceae</taxon>
        <taxon>Streptomyces</taxon>
    </lineage>
</organism>
<dbReference type="AlphaFoldDB" id="A0A2N8NXF4"/>
<reference evidence="2" key="2">
    <citation type="submission" date="2015-07" db="EMBL/GenBank/DDBJ databases">
        <authorList>
            <person name="Noorani M."/>
        </authorList>
    </citation>
    <scope>NUCLEOTIDE SEQUENCE [LARGE SCALE GENOMIC DNA]</scope>
    <source>
        <strain evidence="2">ATCC 27428</strain>
    </source>
</reference>
<proteinExistence type="predicted"/>
<dbReference type="OrthoDB" id="5195143at2"/>
<sequence length="85" mass="9063">MPFRLARGVERIDADGSPMLFNTRTGGYFALNDSAATALDALVGHGEQEAATALVDTYGITADRAAADVRDLTARLTGHRLLESR</sequence>
<comment type="caution">
    <text evidence="2">The sequence shown here is derived from an EMBL/GenBank/DDBJ whole genome shotgun (WGS) entry which is preliminary data.</text>
</comment>
<dbReference type="EMBL" id="LGUI01000003">
    <property type="protein sequence ID" value="PNE33436.1"/>
    <property type="molecule type" value="Genomic_DNA"/>
</dbReference>
<dbReference type="Proteomes" id="UP000528608">
    <property type="component" value="Unassembled WGS sequence"/>
</dbReference>
<name>A0A2N8NXF4_STREU</name>
<evidence type="ECO:0000313" key="1">
    <source>
        <dbReference type="EMBL" id="MBB5120475.1"/>
    </source>
</evidence>
<accession>A0A2N8NXF4</accession>
<dbReference type="EMBL" id="JACHJF010000012">
    <property type="protein sequence ID" value="MBB5120475.1"/>
    <property type="molecule type" value="Genomic_DNA"/>
</dbReference>
<dbReference type="InterPro" id="IPR041881">
    <property type="entry name" value="PqqD_sf"/>
</dbReference>
<keyword evidence="3" id="KW-1185">Reference proteome</keyword>
<protein>
    <submittedName>
        <fullName evidence="2">Uncharacterized protein</fullName>
    </submittedName>
</protein>
<dbReference type="InterPro" id="IPR008792">
    <property type="entry name" value="PQQD"/>
</dbReference>
<dbReference type="RefSeq" id="WP_102918217.1">
    <property type="nucleotide sequence ID" value="NZ_JACHJF010000012.1"/>
</dbReference>